<dbReference type="SUPFAM" id="SSF51338">
    <property type="entry name" value="Composite domain of metallo-dependent hydrolases"/>
    <property type="match status" value="1"/>
</dbReference>
<dbReference type="InterPro" id="IPR052349">
    <property type="entry name" value="Metallo-hydrolase_Enzymes"/>
</dbReference>
<dbReference type="Pfam" id="PF07969">
    <property type="entry name" value="Amidohydro_3"/>
    <property type="match status" value="1"/>
</dbReference>
<keyword evidence="3" id="KW-1185">Reference proteome</keyword>
<comment type="caution">
    <text evidence="2">The sequence shown here is derived from an EMBL/GenBank/DDBJ whole genome shotgun (WGS) entry which is preliminary data.</text>
</comment>
<protein>
    <submittedName>
        <fullName evidence="2">Amidohydrolase family protein</fullName>
    </submittedName>
</protein>
<dbReference type="Gene3D" id="2.30.40.10">
    <property type="entry name" value="Urease, subunit C, domain 1"/>
    <property type="match status" value="1"/>
</dbReference>
<dbReference type="Proteomes" id="UP001595756">
    <property type="component" value="Unassembled WGS sequence"/>
</dbReference>
<dbReference type="InterPro" id="IPR032466">
    <property type="entry name" value="Metal_Hydrolase"/>
</dbReference>
<accession>A0ABV8S1Y6</accession>
<proteinExistence type="predicted"/>
<dbReference type="RefSeq" id="WP_376814018.1">
    <property type="nucleotide sequence ID" value="NZ_JBHSDY010000010.1"/>
</dbReference>
<evidence type="ECO:0000313" key="2">
    <source>
        <dbReference type="EMBL" id="MFC4299487.1"/>
    </source>
</evidence>
<evidence type="ECO:0000259" key="1">
    <source>
        <dbReference type="Pfam" id="PF07969"/>
    </source>
</evidence>
<gene>
    <name evidence="2" type="ORF">ACFO0J_15695</name>
</gene>
<dbReference type="InterPro" id="IPR011059">
    <property type="entry name" value="Metal-dep_hydrolase_composite"/>
</dbReference>
<evidence type="ECO:0000313" key="3">
    <source>
        <dbReference type="Proteomes" id="UP001595756"/>
    </source>
</evidence>
<name>A0ABV8S1Y6_9BURK</name>
<dbReference type="PANTHER" id="PTHR32027:SF9">
    <property type="entry name" value="BLL3847 PROTEIN"/>
    <property type="match status" value="1"/>
</dbReference>
<reference evidence="3" key="1">
    <citation type="journal article" date="2019" name="Int. J. Syst. Evol. Microbiol.">
        <title>The Global Catalogue of Microorganisms (GCM) 10K type strain sequencing project: providing services to taxonomists for standard genome sequencing and annotation.</title>
        <authorList>
            <consortium name="The Broad Institute Genomics Platform"/>
            <consortium name="The Broad Institute Genome Sequencing Center for Infectious Disease"/>
            <person name="Wu L."/>
            <person name="Ma J."/>
        </authorList>
    </citation>
    <scope>NUCLEOTIDE SEQUENCE [LARGE SCALE GENOMIC DNA]</scope>
    <source>
        <strain evidence="3">CGMCC 1.19029</strain>
    </source>
</reference>
<dbReference type="PANTHER" id="PTHR32027">
    <property type="entry name" value="CYTOSINE DEAMINASE"/>
    <property type="match status" value="1"/>
</dbReference>
<sequence length="420" mass="44412">MSMDEAGLLLRHVRVPAGPRATRPADILISAQGRILEIGPGLRVPGVETVDLAGCLAVPGLVDMHQHLDKSSTLAQAPNPDGTLLGAIGAFRTYAERLQADDIIERAQVTLDRCVAMGAGAIRAHTNVDYEMGLRGVDALVRLREANRHRVDVQIVAFMTSSAARGDPDRARVSLEEALAAGADCIGGTPNLAPDPRRYLDMLLDTAEKHGRLVDVHIDETLDPEARWFDYLVEGARRRSLGGRVVASHVCALSARPDDEARRAIEAAAEAGVGVCTLPAANLFLQGRGSGHRVPRGLTRVTELLDAGVTVATASDNIQDAFVPVGAGDPLEIARWTILAAHLLEDAAGRAFDMVTAAPARLMGLDGQYGLRCGAAANLLLTRCEHVEDLVAGGALARTVLHQGRVVAGSFDAMRPAGHA</sequence>
<dbReference type="Gene3D" id="3.20.20.140">
    <property type="entry name" value="Metal-dependent hydrolases"/>
    <property type="match status" value="1"/>
</dbReference>
<feature type="domain" description="Amidohydrolase 3" evidence="1">
    <location>
        <begin position="121"/>
        <end position="407"/>
    </location>
</feature>
<dbReference type="SUPFAM" id="SSF51556">
    <property type="entry name" value="Metallo-dependent hydrolases"/>
    <property type="match status" value="1"/>
</dbReference>
<dbReference type="InterPro" id="IPR013108">
    <property type="entry name" value="Amidohydro_3"/>
</dbReference>
<dbReference type="EMBL" id="JBHSDY010000010">
    <property type="protein sequence ID" value="MFC4299487.1"/>
    <property type="molecule type" value="Genomic_DNA"/>
</dbReference>
<dbReference type="CDD" id="cd01293">
    <property type="entry name" value="Bact_CD"/>
    <property type="match status" value="1"/>
</dbReference>
<organism evidence="2 3">
    <name type="scientific">Castellaniella hirudinis</name>
    <dbReference type="NCBI Taxonomy" id="1144617"/>
    <lineage>
        <taxon>Bacteria</taxon>
        <taxon>Pseudomonadati</taxon>
        <taxon>Pseudomonadota</taxon>
        <taxon>Betaproteobacteria</taxon>
        <taxon>Burkholderiales</taxon>
        <taxon>Alcaligenaceae</taxon>
        <taxon>Castellaniella</taxon>
    </lineage>
</organism>